<dbReference type="EMBL" id="JADYXP020000012">
    <property type="protein sequence ID" value="KAL0113380.1"/>
    <property type="molecule type" value="Genomic_DNA"/>
</dbReference>
<proteinExistence type="predicted"/>
<sequence>MFHHQRSASRGNNLEKSERSLVADISKKKQAAADLLAYTTVAHFPWLWSVSCPRKKDSTHPSCSERRKRPQKNIVYDWNNLKERTERTAGGSLILFRECRSGSRD</sequence>
<evidence type="ECO:0000313" key="2">
    <source>
        <dbReference type="Proteomes" id="UP001430953"/>
    </source>
</evidence>
<evidence type="ECO:0000313" key="1">
    <source>
        <dbReference type="EMBL" id="KAL0113380.1"/>
    </source>
</evidence>
<comment type="caution">
    <text evidence="1">The sequence shown here is derived from an EMBL/GenBank/DDBJ whole genome shotgun (WGS) entry which is preliminary data.</text>
</comment>
<dbReference type="AlphaFoldDB" id="A0AAW2FEC2"/>
<keyword evidence="2" id="KW-1185">Reference proteome</keyword>
<dbReference type="Proteomes" id="UP001430953">
    <property type="component" value="Unassembled WGS sequence"/>
</dbReference>
<reference evidence="1 2" key="1">
    <citation type="submission" date="2023-03" db="EMBL/GenBank/DDBJ databases">
        <title>High recombination rates correlate with genetic variation in Cardiocondyla obscurior ants.</title>
        <authorList>
            <person name="Errbii M."/>
        </authorList>
    </citation>
    <scope>NUCLEOTIDE SEQUENCE [LARGE SCALE GENOMIC DNA]</scope>
    <source>
        <strain evidence="1">Alpha-2009</strain>
        <tissue evidence="1">Whole body</tissue>
    </source>
</reference>
<name>A0AAW2FEC2_9HYME</name>
<gene>
    <name evidence="1" type="ORF">PUN28_012507</name>
</gene>
<organism evidence="1 2">
    <name type="scientific">Cardiocondyla obscurior</name>
    <dbReference type="NCBI Taxonomy" id="286306"/>
    <lineage>
        <taxon>Eukaryota</taxon>
        <taxon>Metazoa</taxon>
        <taxon>Ecdysozoa</taxon>
        <taxon>Arthropoda</taxon>
        <taxon>Hexapoda</taxon>
        <taxon>Insecta</taxon>
        <taxon>Pterygota</taxon>
        <taxon>Neoptera</taxon>
        <taxon>Endopterygota</taxon>
        <taxon>Hymenoptera</taxon>
        <taxon>Apocrita</taxon>
        <taxon>Aculeata</taxon>
        <taxon>Formicoidea</taxon>
        <taxon>Formicidae</taxon>
        <taxon>Myrmicinae</taxon>
        <taxon>Cardiocondyla</taxon>
    </lineage>
</organism>
<accession>A0AAW2FEC2</accession>
<protein>
    <submittedName>
        <fullName evidence="1">Uncharacterized protein</fullName>
    </submittedName>
</protein>